<keyword evidence="4" id="KW-1185">Reference proteome</keyword>
<evidence type="ECO:0000313" key="3">
    <source>
        <dbReference type="EMBL" id="MBK0383392.1"/>
    </source>
</evidence>
<accession>A0ABS1BKH9</accession>
<dbReference type="Proteomes" id="UP000660024">
    <property type="component" value="Unassembled WGS sequence"/>
</dbReference>
<dbReference type="EMBL" id="JAEHFY010000013">
    <property type="protein sequence ID" value="MBK0383392.1"/>
    <property type="molecule type" value="Genomic_DNA"/>
</dbReference>
<feature type="domain" description="DUF5683" evidence="2">
    <location>
        <begin position="65"/>
        <end position="222"/>
    </location>
</feature>
<feature type="signal peptide" evidence="1">
    <location>
        <begin position="1"/>
        <end position="19"/>
    </location>
</feature>
<feature type="chain" id="PRO_5046743674" description="DUF5683 domain-containing protein" evidence="1">
    <location>
        <begin position="20"/>
        <end position="223"/>
    </location>
</feature>
<reference evidence="3 4" key="1">
    <citation type="submission" date="2020-12" db="EMBL/GenBank/DDBJ databases">
        <title>Bacterial novel species Pedobacter sp. SD-b isolated from soil.</title>
        <authorList>
            <person name="Jung H.-Y."/>
        </authorList>
    </citation>
    <scope>NUCLEOTIDE SEQUENCE [LARGE SCALE GENOMIC DNA]</scope>
    <source>
        <strain evidence="3 4">SD-b</strain>
    </source>
</reference>
<keyword evidence="1" id="KW-0732">Signal</keyword>
<sequence>MLRSLFFALFVFIAVGSYAQQNDAVSTQKDTITIKDAAKEVGFKEKAKSFTKEIGLLFKDSTKLQNPRKAVLRSAILPGWGQARNHKWWKVPLVYGGFVGLGLVYNFNNKFYKETLTESQYRKANPNLGRDTSFFYPQYKGIPDNQIYGAKDFYRRNRDLSLYSMIGFWGLQMVDAYIDAKLATFDVSDDLTLKIKPSIYIPNYGSLGFKTAIPMLSLKLNFK</sequence>
<gene>
    <name evidence="3" type="ORF">I5M32_10505</name>
</gene>
<dbReference type="Pfam" id="PF18935">
    <property type="entry name" value="DUF5683"/>
    <property type="match status" value="1"/>
</dbReference>
<evidence type="ECO:0000259" key="2">
    <source>
        <dbReference type="Pfam" id="PF18935"/>
    </source>
</evidence>
<comment type="caution">
    <text evidence="3">The sequence shown here is derived from an EMBL/GenBank/DDBJ whole genome shotgun (WGS) entry which is preliminary data.</text>
</comment>
<protein>
    <recommendedName>
        <fullName evidence="2">DUF5683 domain-containing protein</fullName>
    </recommendedName>
</protein>
<evidence type="ECO:0000313" key="4">
    <source>
        <dbReference type="Proteomes" id="UP000660024"/>
    </source>
</evidence>
<name>A0ABS1BKH9_9SPHI</name>
<organism evidence="3 4">
    <name type="scientific">Pedobacter segetis</name>
    <dbReference type="NCBI Taxonomy" id="2793069"/>
    <lineage>
        <taxon>Bacteria</taxon>
        <taxon>Pseudomonadati</taxon>
        <taxon>Bacteroidota</taxon>
        <taxon>Sphingobacteriia</taxon>
        <taxon>Sphingobacteriales</taxon>
        <taxon>Sphingobacteriaceae</taxon>
        <taxon>Pedobacter</taxon>
    </lineage>
</organism>
<dbReference type="InterPro" id="IPR043738">
    <property type="entry name" value="DUF5683"/>
</dbReference>
<evidence type="ECO:0000256" key="1">
    <source>
        <dbReference type="SAM" id="SignalP"/>
    </source>
</evidence>
<proteinExistence type="predicted"/>
<dbReference type="RefSeq" id="WP_200586198.1">
    <property type="nucleotide sequence ID" value="NZ_JAEHFY010000013.1"/>
</dbReference>